<feature type="region of interest" description="Disordered" evidence="2">
    <location>
        <begin position="9"/>
        <end position="41"/>
    </location>
</feature>
<dbReference type="EMBL" id="AP004154">
    <property type="protein sequence ID" value="BAD09203.1"/>
    <property type="molecule type" value="Genomic_DNA"/>
</dbReference>
<evidence type="ECO:0000313" key="5">
    <source>
        <dbReference type="Proteomes" id="UP000000763"/>
    </source>
</evidence>
<dbReference type="Proteomes" id="UP000000763">
    <property type="component" value="Chromosome 8"/>
</dbReference>
<keyword evidence="1" id="KW-0863">Zinc-finger</keyword>
<evidence type="ECO:0000259" key="3">
    <source>
        <dbReference type="PROSITE" id="PS50158"/>
    </source>
</evidence>
<feature type="compositionally biased region" description="Basic and acidic residues" evidence="2">
    <location>
        <begin position="457"/>
        <end position="468"/>
    </location>
</feature>
<dbReference type="GO" id="GO:0008270">
    <property type="term" value="F:zinc ion binding"/>
    <property type="evidence" value="ECO:0007669"/>
    <property type="project" value="UniProtKB-KW"/>
</dbReference>
<organism evidence="4 5">
    <name type="scientific">Oryza sativa subsp. japonica</name>
    <name type="common">Rice</name>
    <dbReference type="NCBI Taxonomy" id="39947"/>
    <lineage>
        <taxon>Eukaryota</taxon>
        <taxon>Viridiplantae</taxon>
        <taxon>Streptophyta</taxon>
        <taxon>Embryophyta</taxon>
        <taxon>Tracheophyta</taxon>
        <taxon>Spermatophyta</taxon>
        <taxon>Magnoliopsida</taxon>
        <taxon>Liliopsida</taxon>
        <taxon>Poales</taxon>
        <taxon>Poaceae</taxon>
        <taxon>BOP clade</taxon>
        <taxon>Oryzoideae</taxon>
        <taxon>Oryzeae</taxon>
        <taxon>Oryzinae</taxon>
        <taxon>Oryza</taxon>
        <taxon>Oryza sativa</taxon>
    </lineage>
</organism>
<evidence type="ECO:0000313" key="4">
    <source>
        <dbReference type="EMBL" id="BAD09203.1"/>
    </source>
</evidence>
<gene>
    <name evidence="4" type="primary">OJ1111_E05.15</name>
</gene>
<dbReference type="PROSITE" id="PS50158">
    <property type="entry name" value="ZF_CCHC"/>
    <property type="match status" value="1"/>
</dbReference>
<feature type="domain" description="CCHC-type" evidence="3">
    <location>
        <begin position="157"/>
        <end position="170"/>
    </location>
</feature>
<dbReference type="Gene3D" id="4.10.60.10">
    <property type="entry name" value="Zinc finger, CCHC-type"/>
    <property type="match status" value="1"/>
</dbReference>
<dbReference type="SUPFAM" id="SSF57756">
    <property type="entry name" value="Retrovirus zinc finger-like domains"/>
    <property type="match status" value="1"/>
</dbReference>
<reference evidence="5" key="1">
    <citation type="journal article" date="2005" name="Nature">
        <title>The map-based sequence of the rice genome.</title>
        <authorList>
            <consortium name="International rice genome sequencing project (IRGSP)"/>
            <person name="Matsumoto T."/>
            <person name="Wu J."/>
            <person name="Kanamori H."/>
            <person name="Katayose Y."/>
            <person name="Fujisawa M."/>
            <person name="Namiki N."/>
            <person name="Mizuno H."/>
            <person name="Yamamoto K."/>
            <person name="Antonio B.A."/>
            <person name="Baba T."/>
            <person name="Sakata K."/>
            <person name="Nagamura Y."/>
            <person name="Aoki H."/>
            <person name="Arikawa K."/>
            <person name="Arita K."/>
            <person name="Bito T."/>
            <person name="Chiden Y."/>
            <person name="Fujitsuka N."/>
            <person name="Fukunaka R."/>
            <person name="Hamada M."/>
            <person name="Harada C."/>
            <person name="Hayashi A."/>
            <person name="Hijishita S."/>
            <person name="Honda M."/>
            <person name="Hosokawa S."/>
            <person name="Ichikawa Y."/>
            <person name="Idonuma A."/>
            <person name="Iijima M."/>
            <person name="Ikeda M."/>
            <person name="Ikeno M."/>
            <person name="Ito K."/>
            <person name="Ito S."/>
            <person name="Ito T."/>
            <person name="Ito Y."/>
            <person name="Ito Y."/>
            <person name="Iwabuchi A."/>
            <person name="Kamiya K."/>
            <person name="Karasawa W."/>
            <person name="Kurita K."/>
            <person name="Katagiri S."/>
            <person name="Kikuta A."/>
            <person name="Kobayashi H."/>
            <person name="Kobayashi N."/>
            <person name="Machita K."/>
            <person name="Maehara T."/>
            <person name="Masukawa M."/>
            <person name="Mizubayashi T."/>
            <person name="Mukai Y."/>
            <person name="Nagasaki H."/>
            <person name="Nagata Y."/>
            <person name="Naito S."/>
            <person name="Nakashima M."/>
            <person name="Nakama Y."/>
            <person name="Nakamichi Y."/>
            <person name="Nakamura M."/>
            <person name="Meguro A."/>
            <person name="Negishi M."/>
            <person name="Ohta I."/>
            <person name="Ohta T."/>
            <person name="Okamoto M."/>
            <person name="Ono N."/>
            <person name="Saji S."/>
            <person name="Sakaguchi M."/>
            <person name="Sakai K."/>
            <person name="Shibata M."/>
            <person name="Shimokawa T."/>
            <person name="Song J."/>
            <person name="Takazaki Y."/>
            <person name="Terasawa K."/>
            <person name="Tsugane M."/>
            <person name="Tsuji K."/>
            <person name="Ueda S."/>
            <person name="Waki K."/>
            <person name="Yamagata H."/>
            <person name="Yamamoto M."/>
            <person name="Yamamoto S."/>
            <person name="Yamane H."/>
            <person name="Yoshiki S."/>
            <person name="Yoshihara R."/>
            <person name="Yukawa K."/>
            <person name="Zhong H."/>
            <person name="Yano M."/>
            <person name="Yuan Q."/>
            <person name="Ouyang S."/>
            <person name="Liu J."/>
            <person name="Jones K.M."/>
            <person name="Gansberger K."/>
            <person name="Moffat K."/>
            <person name="Hill J."/>
            <person name="Bera J."/>
            <person name="Fadrosh D."/>
            <person name="Jin S."/>
            <person name="Johri S."/>
            <person name="Kim M."/>
            <person name="Overton L."/>
            <person name="Reardon M."/>
            <person name="Tsitrin T."/>
            <person name="Vuong H."/>
            <person name="Weaver B."/>
            <person name="Ciecko A."/>
            <person name="Tallon L."/>
            <person name="Jackson J."/>
            <person name="Pai G."/>
            <person name="Aken S.V."/>
            <person name="Utterback T."/>
            <person name="Reidmuller S."/>
            <person name="Feldblyum T."/>
            <person name="Hsiao J."/>
            <person name="Zismann V."/>
            <person name="Iobst S."/>
            <person name="de Vazeille A.R."/>
            <person name="Buell C.R."/>
            <person name="Ying K."/>
            <person name="Li Y."/>
            <person name="Lu T."/>
            <person name="Huang Y."/>
            <person name="Zhao Q."/>
            <person name="Feng Q."/>
            <person name="Zhang L."/>
            <person name="Zhu J."/>
            <person name="Weng Q."/>
            <person name="Mu J."/>
            <person name="Lu Y."/>
            <person name="Fan D."/>
            <person name="Liu Y."/>
            <person name="Guan J."/>
            <person name="Zhang Y."/>
            <person name="Yu S."/>
            <person name="Liu X."/>
            <person name="Zhang Y."/>
            <person name="Hong G."/>
            <person name="Han B."/>
            <person name="Choisne N."/>
            <person name="Demange N."/>
            <person name="Orjeda G."/>
            <person name="Samain S."/>
            <person name="Cattolico L."/>
            <person name="Pelletier E."/>
            <person name="Couloux A."/>
            <person name="Segurens B."/>
            <person name="Wincker P."/>
            <person name="D'Hont A."/>
            <person name="Scarpelli C."/>
            <person name="Weissenbach J."/>
            <person name="Salanoubat M."/>
            <person name="Quetier F."/>
            <person name="Yu Y."/>
            <person name="Kim H.R."/>
            <person name="Rambo T."/>
            <person name="Currie J."/>
            <person name="Collura K."/>
            <person name="Luo M."/>
            <person name="Yang T."/>
            <person name="Ammiraju J.S.S."/>
            <person name="Engler F."/>
            <person name="Soderlund C."/>
            <person name="Wing R.A."/>
            <person name="Palmer L.E."/>
            <person name="de la Bastide M."/>
            <person name="Spiegel L."/>
            <person name="Nascimento L."/>
            <person name="Zutavern T."/>
            <person name="O'Shaughnessy A."/>
            <person name="Dike S."/>
            <person name="Dedhia N."/>
            <person name="Preston R."/>
            <person name="Balija V."/>
            <person name="McCombie W.R."/>
            <person name="Chow T."/>
            <person name="Chen H."/>
            <person name="Chung M."/>
            <person name="Chen C."/>
            <person name="Shaw J."/>
            <person name="Wu H."/>
            <person name="Hsiao K."/>
            <person name="Chao Y."/>
            <person name="Chu M."/>
            <person name="Cheng C."/>
            <person name="Hour A."/>
            <person name="Lee P."/>
            <person name="Lin S."/>
            <person name="Lin Y."/>
            <person name="Liou J."/>
            <person name="Liu S."/>
            <person name="Hsing Y."/>
            <person name="Raghuvanshi S."/>
            <person name="Mohanty A."/>
            <person name="Bharti A.K."/>
            <person name="Gaur A."/>
            <person name="Gupta V."/>
            <person name="Kumar D."/>
            <person name="Ravi V."/>
            <person name="Vij S."/>
            <person name="Kapur A."/>
            <person name="Khurana P."/>
            <person name="Khurana P."/>
            <person name="Khurana J.P."/>
            <person name="Tyagi A.K."/>
            <person name="Gaikwad K."/>
            <person name="Singh A."/>
            <person name="Dalal V."/>
            <person name="Srivastava S."/>
            <person name="Dixit A."/>
            <person name="Pal A.K."/>
            <person name="Ghazi I.A."/>
            <person name="Yadav M."/>
            <person name="Pandit A."/>
            <person name="Bhargava A."/>
            <person name="Sureshbabu K."/>
            <person name="Batra K."/>
            <person name="Sharma T.R."/>
            <person name="Mohapatra T."/>
            <person name="Singh N.K."/>
            <person name="Messing J."/>
            <person name="Nelson A.B."/>
            <person name="Fuks G."/>
            <person name="Kavchok S."/>
            <person name="Keizer G."/>
            <person name="Linton E."/>
            <person name="Llaca V."/>
            <person name="Song R."/>
            <person name="Tanyolac B."/>
            <person name="Young S."/>
            <person name="Ho-Il K."/>
            <person name="Hahn J.H."/>
            <person name="Sangsakoo G."/>
            <person name="Vanavichit A."/>
            <person name="de Mattos Luiz.A.T."/>
            <person name="Zimmer P.D."/>
            <person name="Malone G."/>
            <person name="Dellagostin O."/>
            <person name="de Oliveira A.C."/>
            <person name="Bevan M."/>
            <person name="Bancroft I."/>
            <person name="Minx P."/>
            <person name="Cordum H."/>
            <person name="Wilson R."/>
            <person name="Cheng Z."/>
            <person name="Jin W."/>
            <person name="Jiang J."/>
            <person name="Leong S.A."/>
            <person name="Iwama H."/>
            <person name="Gojobori T."/>
            <person name="Itoh T."/>
            <person name="Niimura Y."/>
            <person name="Fujii Y."/>
            <person name="Habara T."/>
            <person name="Sakai H."/>
            <person name="Sato Y."/>
            <person name="Wilson G."/>
            <person name="Kumar K."/>
            <person name="McCouch S."/>
            <person name="Juretic N."/>
            <person name="Hoen D."/>
            <person name="Wright S."/>
            <person name="Bruskiewich R."/>
            <person name="Bureau T."/>
            <person name="Miyao A."/>
            <person name="Hirochika H."/>
            <person name="Nishikawa T."/>
            <person name="Kadowaki K."/>
            <person name="Sugiura M."/>
            <person name="Burr B."/>
            <person name="Sasaki T."/>
        </authorList>
    </citation>
    <scope>NUCLEOTIDE SEQUENCE [LARGE SCALE GENOMIC DNA]</scope>
    <source>
        <strain evidence="5">cv. Nipponbare</strain>
    </source>
</reference>
<feature type="compositionally biased region" description="Basic residues" evidence="2">
    <location>
        <begin position="434"/>
        <end position="447"/>
    </location>
</feature>
<keyword evidence="1" id="KW-0479">Metal-binding</keyword>
<evidence type="ECO:0000256" key="2">
    <source>
        <dbReference type="SAM" id="MobiDB-lite"/>
    </source>
</evidence>
<sequence>MGPKIRLEAGLRGFSQGHKDSKRGRRDSKQGHSSNRGLKDFTRDHRDFSIGVFVLNNQGLWVELLGKIRYGKDKLNQQKIGEVVSVVEEKEKNLGSKIEQVEVKGEAGLIVQQKRESSNVEAMLNKEKKSEESKTEGDTKGVVKDGVDKGAQIRKWCGKCRSMGHIAKDCVVRKYCVICSKVSHNTDECFVAQQPKPVAKMMRFPNEEKLEELSNFVSFGLKGTGVQISVKRWSHEAEAVDTKGLMYAAHYHLEEIVEVGWFQGKEKLKQGEDDGHSEGGGKNKGGGLQGQLGQSMSKGEMVRNLSQIEKDRELAEALQMEEQLKEQLEAEGERVQLIGSEEMESQELGGDNIKGKEDHKSEEEAEFEEGKKNKRLRDKEDKKILEMAMERKEAKNAFINKGQLDPEVTLDVEETDEENDLDFDLAEILMNHLKTPRSGKKKGRKGNLKICKGTPKINRDLGRRKTRK</sequence>
<dbReference type="AlphaFoldDB" id="Q6ZG47"/>
<feature type="region of interest" description="Disordered" evidence="2">
    <location>
        <begin position="342"/>
        <end position="378"/>
    </location>
</feature>
<dbReference type="PANTHER" id="PTHR33170:SF34">
    <property type="entry name" value="OS05G0102200 PROTEIN"/>
    <property type="match status" value="1"/>
</dbReference>
<evidence type="ECO:0000256" key="1">
    <source>
        <dbReference type="PROSITE-ProRule" id="PRU00047"/>
    </source>
</evidence>
<dbReference type="InterPro" id="IPR001878">
    <property type="entry name" value="Znf_CCHC"/>
</dbReference>
<accession>Q6ZG47</accession>
<protein>
    <recommendedName>
        <fullName evidence="3">CCHC-type domain-containing protein</fullName>
    </recommendedName>
</protein>
<feature type="region of interest" description="Disordered" evidence="2">
    <location>
        <begin position="121"/>
        <end position="143"/>
    </location>
</feature>
<feature type="region of interest" description="Disordered" evidence="2">
    <location>
        <begin position="434"/>
        <end position="468"/>
    </location>
</feature>
<feature type="region of interest" description="Disordered" evidence="2">
    <location>
        <begin position="269"/>
        <end position="299"/>
    </location>
</feature>
<proteinExistence type="predicted"/>
<dbReference type="GO" id="GO:0003676">
    <property type="term" value="F:nucleic acid binding"/>
    <property type="evidence" value="ECO:0007669"/>
    <property type="project" value="InterPro"/>
</dbReference>
<reference evidence="5" key="2">
    <citation type="journal article" date="2008" name="Nucleic Acids Res.">
        <title>The rice annotation project database (RAP-DB): 2008 update.</title>
        <authorList>
            <consortium name="The rice annotation project (RAP)"/>
        </authorList>
    </citation>
    <scope>GENOME REANNOTATION</scope>
    <source>
        <strain evidence="5">cv. Nipponbare</strain>
    </source>
</reference>
<dbReference type="InterPro" id="IPR036875">
    <property type="entry name" value="Znf_CCHC_sf"/>
</dbReference>
<dbReference type="PANTHER" id="PTHR33170">
    <property type="entry name" value="DUF4283 DOMAIN-CONTAINING PROTEIN-RELATED"/>
    <property type="match status" value="1"/>
</dbReference>
<keyword evidence="1" id="KW-0862">Zinc</keyword>
<feature type="compositionally biased region" description="Basic and acidic residues" evidence="2">
    <location>
        <begin position="269"/>
        <end position="281"/>
    </location>
</feature>
<feature type="compositionally biased region" description="Basic and acidic residues" evidence="2">
    <location>
        <begin position="353"/>
        <end position="362"/>
    </location>
</feature>
<name>Q6ZG47_ORYSJ</name>